<name>A0ABT5IGU3_9CAUL</name>
<accession>A0ABT5IGU3</accession>
<dbReference type="RefSeq" id="WP_272742091.1">
    <property type="nucleotide sequence ID" value="NZ_JAQQKW010000009.1"/>
</dbReference>
<dbReference type="PROSITE" id="PS51257">
    <property type="entry name" value="PROKAR_LIPOPROTEIN"/>
    <property type="match status" value="1"/>
</dbReference>
<dbReference type="InterPro" id="IPR005534">
    <property type="entry name" value="Curli_assmbl/transp-comp_CsgG"/>
</dbReference>
<dbReference type="NCBIfam" id="NF037935">
    <property type="entry name" value="holdfast_HfaB"/>
    <property type="match status" value="1"/>
</dbReference>
<feature type="compositionally biased region" description="Basic and acidic residues" evidence="1">
    <location>
        <begin position="286"/>
        <end position="296"/>
    </location>
</feature>
<gene>
    <name evidence="3" type="primary">hfaB</name>
    <name evidence="3" type="ORF">PQU94_14170</name>
</gene>
<dbReference type="Proteomes" id="UP001216595">
    <property type="component" value="Unassembled WGS sequence"/>
</dbReference>
<evidence type="ECO:0000313" key="4">
    <source>
        <dbReference type="Proteomes" id="UP001216595"/>
    </source>
</evidence>
<proteinExistence type="predicted"/>
<evidence type="ECO:0000313" key="3">
    <source>
        <dbReference type="EMBL" id="MDC7695423.1"/>
    </source>
</evidence>
<evidence type="ECO:0000256" key="2">
    <source>
        <dbReference type="SAM" id="SignalP"/>
    </source>
</evidence>
<dbReference type="Pfam" id="PF03783">
    <property type="entry name" value="CsgG"/>
    <property type="match status" value="1"/>
</dbReference>
<organism evidence="3 4">
    <name type="scientific">Asticcacaulis currens</name>
    <dbReference type="NCBI Taxonomy" id="2984210"/>
    <lineage>
        <taxon>Bacteria</taxon>
        <taxon>Pseudomonadati</taxon>
        <taxon>Pseudomonadota</taxon>
        <taxon>Alphaproteobacteria</taxon>
        <taxon>Caulobacterales</taxon>
        <taxon>Caulobacteraceae</taxon>
        <taxon>Asticcacaulis</taxon>
    </lineage>
</organism>
<sequence>MRRLVIALPLLLSACASVTADPQTGLYARPVGNAPATANLTPYSPDLICLQQAALTSHKTRPRVAVGRIDDLTGKRDFYTGANITQGIALFAQSALSRAGLPQVERGDRDISDYELKAAMEHVLSDTPDQAGNEPDNFRKVYAGQIAGSDYYISGGLTELNYNIRSDGVDLRAGGTGSDDPAGSFVSRRFVMNIALDLRLIDTRSQEIRRVTAYQKQIVGREVKPGLFTLLDGTMLDLSGGFSEMEPIQLGVRTLVERSVYDFAAGLYGMGPSVCRNGGVPAAESPDNHPDSRNAVEPRPPYQGPYLDRSRWGTPTRR</sequence>
<dbReference type="InterPro" id="IPR049861">
    <property type="entry name" value="Holdfast_HfaB"/>
</dbReference>
<feature type="signal peptide" evidence="2">
    <location>
        <begin position="1"/>
        <end position="20"/>
    </location>
</feature>
<reference evidence="3 4" key="1">
    <citation type="submission" date="2023-01" db="EMBL/GenBank/DDBJ databases">
        <title>Novel species of the genus Asticcacaulis isolated from rivers.</title>
        <authorList>
            <person name="Lu H."/>
        </authorList>
    </citation>
    <scope>NUCLEOTIDE SEQUENCE [LARGE SCALE GENOMIC DNA]</scope>
    <source>
        <strain evidence="3 4">DXS10W</strain>
    </source>
</reference>
<feature type="region of interest" description="Disordered" evidence="1">
    <location>
        <begin position="279"/>
        <end position="318"/>
    </location>
</feature>
<comment type="caution">
    <text evidence="3">The sequence shown here is derived from an EMBL/GenBank/DDBJ whole genome shotgun (WGS) entry which is preliminary data.</text>
</comment>
<dbReference type="EMBL" id="JAQQKW010000009">
    <property type="protein sequence ID" value="MDC7695423.1"/>
    <property type="molecule type" value="Genomic_DNA"/>
</dbReference>
<evidence type="ECO:0000256" key="1">
    <source>
        <dbReference type="SAM" id="MobiDB-lite"/>
    </source>
</evidence>
<keyword evidence="2" id="KW-0732">Signal</keyword>
<protein>
    <submittedName>
        <fullName evidence="3">Holdfast anchoring protein HfaB</fullName>
    </submittedName>
</protein>
<feature type="chain" id="PRO_5047057923" evidence="2">
    <location>
        <begin position="21"/>
        <end position="318"/>
    </location>
</feature>
<keyword evidence="4" id="KW-1185">Reference proteome</keyword>
<dbReference type="Gene3D" id="3.40.50.10610">
    <property type="entry name" value="ABC-type transport auxiliary lipoprotein component"/>
    <property type="match status" value="1"/>
</dbReference>